<evidence type="ECO:0000313" key="5">
    <source>
        <dbReference type="Proteomes" id="UP001060771"/>
    </source>
</evidence>
<organism evidence="3 4">
    <name type="scientific">Vulcanisaeta souniana JCM 11219</name>
    <dbReference type="NCBI Taxonomy" id="1293586"/>
    <lineage>
        <taxon>Archaea</taxon>
        <taxon>Thermoproteota</taxon>
        <taxon>Thermoprotei</taxon>
        <taxon>Thermoproteales</taxon>
        <taxon>Thermoproteaceae</taxon>
        <taxon>Vulcanisaeta</taxon>
    </lineage>
</organism>
<evidence type="ECO:0000259" key="1">
    <source>
        <dbReference type="Pfam" id="PF21100"/>
    </source>
</evidence>
<gene>
    <name evidence="3" type="ORF">GCM10007112_12060</name>
    <name evidence="2" type="ORF">Vsou_24940</name>
</gene>
<dbReference type="InterPro" id="IPR036388">
    <property type="entry name" value="WH-like_DNA-bd_sf"/>
</dbReference>
<reference evidence="3" key="1">
    <citation type="journal article" date="2014" name="Int. J. Syst. Evol. Microbiol.">
        <title>Complete genome sequence of Corynebacterium casei LMG S-19264T (=DSM 44701T), isolated from a smear-ripened cheese.</title>
        <authorList>
            <consortium name="US DOE Joint Genome Institute (JGI-PGF)"/>
            <person name="Walter F."/>
            <person name="Albersmeier A."/>
            <person name="Kalinowski J."/>
            <person name="Ruckert C."/>
        </authorList>
    </citation>
    <scope>NUCLEOTIDE SEQUENCE</scope>
    <source>
        <strain evidence="3">JCM 11219</strain>
    </source>
</reference>
<feature type="domain" description="MCM C-terminal" evidence="1">
    <location>
        <begin position="3"/>
        <end position="45"/>
    </location>
</feature>
<name>A0A830E2W8_9CREN</name>
<reference evidence="3" key="2">
    <citation type="submission" date="2020-09" db="EMBL/GenBank/DDBJ databases">
        <authorList>
            <person name="Sun Q."/>
            <person name="Ohkuma M."/>
        </authorList>
    </citation>
    <scope>NUCLEOTIDE SEQUENCE</scope>
    <source>
        <strain evidence="3">JCM 11219</strain>
    </source>
</reference>
<protein>
    <recommendedName>
        <fullName evidence="1">MCM C-terminal domain-containing protein</fullName>
    </recommendedName>
</protein>
<dbReference type="EMBL" id="BMNM01000004">
    <property type="protein sequence ID" value="GGI76854.1"/>
    <property type="molecule type" value="Genomic_DNA"/>
</dbReference>
<dbReference type="Proteomes" id="UP001060771">
    <property type="component" value="Chromosome"/>
</dbReference>
<dbReference type="Proteomes" id="UP000657075">
    <property type="component" value="Unassembled WGS sequence"/>
</dbReference>
<dbReference type="RefSeq" id="WP_229709791.1">
    <property type="nucleotide sequence ID" value="NZ_AP026830.1"/>
</dbReference>
<dbReference type="InterPro" id="IPR048907">
    <property type="entry name" value="WHD_MCM_arc"/>
</dbReference>
<dbReference type="AlphaFoldDB" id="A0A830E2W8"/>
<evidence type="ECO:0000313" key="2">
    <source>
        <dbReference type="EMBL" id="BDR93401.1"/>
    </source>
</evidence>
<reference evidence="5" key="3">
    <citation type="submission" date="2022-09" db="EMBL/GenBank/DDBJ databases">
        <title>Complete genome sequence of Vulcanisaeta souniana.</title>
        <authorList>
            <person name="Kato S."/>
            <person name="Itoh T."/>
            <person name="Ohkuma M."/>
        </authorList>
    </citation>
    <scope>NUCLEOTIDE SEQUENCE [LARGE SCALE GENOMIC DNA]</scope>
    <source>
        <strain evidence="5">JCM 11219</strain>
    </source>
</reference>
<dbReference type="Gene3D" id="1.10.10.10">
    <property type="entry name" value="Winged helix-like DNA-binding domain superfamily/Winged helix DNA-binding domain"/>
    <property type="match status" value="1"/>
</dbReference>
<dbReference type="Pfam" id="PF21100">
    <property type="entry name" value="WHD_MCM"/>
    <property type="match status" value="1"/>
</dbReference>
<sequence>MGSRRYVPIINALKQGAAWSEVKRYLELREGKSISDGEVTKLLRNSWIMNS</sequence>
<dbReference type="EMBL" id="AP026830">
    <property type="protein sequence ID" value="BDR93401.1"/>
    <property type="molecule type" value="Genomic_DNA"/>
</dbReference>
<dbReference type="SUPFAM" id="SSF46785">
    <property type="entry name" value="Winged helix' DNA-binding domain"/>
    <property type="match status" value="1"/>
</dbReference>
<reference evidence="2" key="4">
    <citation type="journal article" date="2023" name="Microbiol. Resour. Announc.">
        <title>Complete Genome Sequence of Vulcanisaeta souniana Strain IC-059, a Hyperthermophilic Archaeon Isolated from Hot Spring Water in Japan.</title>
        <authorList>
            <person name="Kato S."/>
            <person name="Itoh T."/>
            <person name="Wu L."/>
            <person name="Ma J."/>
            <person name="Ohkuma M."/>
        </authorList>
    </citation>
    <scope>NUCLEOTIDE SEQUENCE</scope>
    <source>
        <strain evidence="2">JCM 11219</strain>
    </source>
</reference>
<evidence type="ECO:0000313" key="3">
    <source>
        <dbReference type="EMBL" id="GGI76854.1"/>
    </source>
</evidence>
<proteinExistence type="predicted"/>
<keyword evidence="5" id="KW-1185">Reference proteome</keyword>
<dbReference type="InterPro" id="IPR036390">
    <property type="entry name" value="WH_DNA-bd_sf"/>
</dbReference>
<evidence type="ECO:0000313" key="4">
    <source>
        <dbReference type="Proteomes" id="UP000657075"/>
    </source>
</evidence>
<accession>A0A830E2W8</accession>
<dbReference type="GeneID" id="76208032"/>